<dbReference type="AlphaFoldDB" id="A0A0C9Z2T6"/>
<proteinExistence type="predicted"/>
<evidence type="ECO:0000313" key="1">
    <source>
        <dbReference type="EMBL" id="KIK16722.1"/>
    </source>
</evidence>
<evidence type="ECO:0000313" key="2">
    <source>
        <dbReference type="Proteomes" id="UP000054018"/>
    </source>
</evidence>
<organism evidence="1 2">
    <name type="scientific">Pisolithus microcarpus 441</name>
    <dbReference type="NCBI Taxonomy" id="765257"/>
    <lineage>
        <taxon>Eukaryota</taxon>
        <taxon>Fungi</taxon>
        <taxon>Dikarya</taxon>
        <taxon>Basidiomycota</taxon>
        <taxon>Agaricomycotina</taxon>
        <taxon>Agaricomycetes</taxon>
        <taxon>Agaricomycetidae</taxon>
        <taxon>Boletales</taxon>
        <taxon>Sclerodermatineae</taxon>
        <taxon>Pisolithaceae</taxon>
        <taxon>Pisolithus</taxon>
    </lineage>
</organism>
<keyword evidence="2" id="KW-1185">Reference proteome</keyword>
<protein>
    <submittedName>
        <fullName evidence="1">Uncharacterized protein</fullName>
    </submittedName>
</protein>
<gene>
    <name evidence="1" type="ORF">PISMIDRAFT_686111</name>
</gene>
<reference evidence="2" key="2">
    <citation type="submission" date="2015-01" db="EMBL/GenBank/DDBJ databases">
        <title>Evolutionary Origins and Diversification of the Mycorrhizal Mutualists.</title>
        <authorList>
            <consortium name="DOE Joint Genome Institute"/>
            <consortium name="Mycorrhizal Genomics Consortium"/>
            <person name="Kohler A."/>
            <person name="Kuo A."/>
            <person name="Nagy L.G."/>
            <person name="Floudas D."/>
            <person name="Copeland A."/>
            <person name="Barry K.W."/>
            <person name="Cichocki N."/>
            <person name="Veneault-Fourrey C."/>
            <person name="LaButti K."/>
            <person name="Lindquist E.A."/>
            <person name="Lipzen A."/>
            <person name="Lundell T."/>
            <person name="Morin E."/>
            <person name="Murat C."/>
            <person name="Riley R."/>
            <person name="Ohm R."/>
            <person name="Sun H."/>
            <person name="Tunlid A."/>
            <person name="Henrissat B."/>
            <person name="Grigoriev I.V."/>
            <person name="Hibbett D.S."/>
            <person name="Martin F."/>
        </authorList>
    </citation>
    <scope>NUCLEOTIDE SEQUENCE [LARGE SCALE GENOMIC DNA]</scope>
    <source>
        <strain evidence="2">441</strain>
    </source>
</reference>
<dbReference type="HOGENOM" id="CLU_2278552_0_0_1"/>
<accession>A0A0C9Z2T6</accession>
<name>A0A0C9Z2T6_9AGAM</name>
<sequence>MFPCFELCFHSAISIGVPLVTDPINTPGGMFQLARHVNFLQNKTQYRAIVVGHDGQIGSKCLSSTFSTSEICYSLVSSLAFVWGNHSGNAGAVDKASALIRQ</sequence>
<dbReference type="EMBL" id="KN833849">
    <property type="protein sequence ID" value="KIK16722.1"/>
    <property type="molecule type" value="Genomic_DNA"/>
</dbReference>
<reference evidence="1 2" key="1">
    <citation type="submission" date="2014-04" db="EMBL/GenBank/DDBJ databases">
        <authorList>
            <consortium name="DOE Joint Genome Institute"/>
            <person name="Kuo A."/>
            <person name="Kohler A."/>
            <person name="Costa M.D."/>
            <person name="Nagy L.G."/>
            <person name="Floudas D."/>
            <person name="Copeland A."/>
            <person name="Barry K.W."/>
            <person name="Cichocki N."/>
            <person name="Veneault-Fourrey C."/>
            <person name="LaButti K."/>
            <person name="Lindquist E.A."/>
            <person name="Lipzen A."/>
            <person name="Lundell T."/>
            <person name="Morin E."/>
            <person name="Murat C."/>
            <person name="Sun H."/>
            <person name="Tunlid A."/>
            <person name="Henrissat B."/>
            <person name="Grigoriev I.V."/>
            <person name="Hibbett D.S."/>
            <person name="Martin F."/>
            <person name="Nordberg H.P."/>
            <person name="Cantor M.N."/>
            <person name="Hua S.X."/>
        </authorList>
    </citation>
    <scope>NUCLEOTIDE SEQUENCE [LARGE SCALE GENOMIC DNA]</scope>
    <source>
        <strain evidence="1 2">441</strain>
    </source>
</reference>
<dbReference type="Proteomes" id="UP000054018">
    <property type="component" value="Unassembled WGS sequence"/>
</dbReference>